<dbReference type="InterPro" id="IPR011704">
    <property type="entry name" value="ATPase_dyneun-rel_AAA"/>
</dbReference>
<gene>
    <name evidence="3" type="ORF">ACFSXZ_10020</name>
</gene>
<dbReference type="SUPFAM" id="SSF52540">
    <property type="entry name" value="P-loop containing nucleoside triphosphate hydrolases"/>
    <property type="match status" value="1"/>
</dbReference>
<dbReference type="Proteomes" id="UP001597417">
    <property type="component" value="Unassembled WGS sequence"/>
</dbReference>
<dbReference type="InterPro" id="IPR003593">
    <property type="entry name" value="AAA+_ATPase"/>
</dbReference>
<feature type="domain" description="AAA+ ATPase" evidence="2">
    <location>
        <begin position="98"/>
        <end position="292"/>
    </location>
</feature>
<evidence type="ECO:0000256" key="1">
    <source>
        <dbReference type="SAM" id="MobiDB-lite"/>
    </source>
</evidence>
<dbReference type="Pfam" id="PF07728">
    <property type="entry name" value="AAA_5"/>
    <property type="match status" value="1"/>
</dbReference>
<dbReference type="Gene3D" id="3.40.50.300">
    <property type="entry name" value="P-loop containing nucleotide triphosphate hydrolases"/>
    <property type="match status" value="1"/>
</dbReference>
<dbReference type="SMART" id="SM00382">
    <property type="entry name" value="AAA"/>
    <property type="match status" value="1"/>
</dbReference>
<comment type="caution">
    <text evidence="3">The sequence shown here is derived from an EMBL/GenBank/DDBJ whole genome shotgun (WGS) entry which is preliminary data.</text>
</comment>
<reference evidence="4" key="1">
    <citation type="journal article" date="2019" name="Int. J. Syst. Evol. Microbiol.">
        <title>The Global Catalogue of Microorganisms (GCM) 10K type strain sequencing project: providing services to taxonomists for standard genome sequencing and annotation.</title>
        <authorList>
            <consortium name="The Broad Institute Genomics Platform"/>
            <consortium name="The Broad Institute Genome Sequencing Center for Infectious Disease"/>
            <person name="Wu L."/>
            <person name="Ma J."/>
        </authorList>
    </citation>
    <scope>NUCLEOTIDE SEQUENCE [LARGE SCALE GENOMIC DNA]</scope>
    <source>
        <strain evidence="4">CGMCC 4.7645</strain>
    </source>
</reference>
<proteinExistence type="predicted"/>
<feature type="region of interest" description="Disordered" evidence="1">
    <location>
        <begin position="35"/>
        <end position="71"/>
    </location>
</feature>
<evidence type="ECO:0000313" key="4">
    <source>
        <dbReference type="Proteomes" id="UP001597417"/>
    </source>
</evidence>
<accession>A0ABW5FPU5</accession>
<sequence length="366" mass="40672">MSANEQDSGTAEERSFRFTAPDWWVYRGTGRPLHDIDLSQVLPPPPPWRDFRGGPLPDPDTPPADDGETERRLGPEFHLADHDVNPHELDMINTALYLRRPLLVTGKPGVGKSSSAYRIARELALGRVLRWPITSHTTLASGLYDYDAIGRVQAAATEQAQRGTTSGPGAGEPPIGDFVRLGPLGTAFLPSRLPRVLLIDELDKSEADLPNDLLSIFEDAEFLIHELARVRQRTPEVTVHTDDPRRTATVVEGRVRCHAFPIVVITSNGEREFPPAFLRRCVRLEIEDPDVGQLAAMVASHLLDPAGEHRDRLVQEFVERSHAEGGLPVDRLLEAVYLATSGAYQPDDVAWPRLLNALWRRLSTVR</sequence>
<evidence type="ECO:0000259" key="2">
    <source>
        <dbReference type="SMART" id="SM00382"/>
    </source>
</evidence>
<protein>
    <submittedName>
        <fullName evidence="3">AAA family ATPase</fullName>
    </submittedName>
</protein>
<dbReference type="RefSeq" id="WP_378263654.1">
    <property type="nucleotide sequence ID" value="NZ_JBHUKR010000006.1"/>
</dbReference>
<dbReference type="EMBL" id="JBHUKR010000006">
    <property type="protein sequence ID" value="MFD2416660.1"/>
    <property type="molecule type" value="Genomic_DNA"/>
</dbReference>
<keyword evidence="4" id="KW-1185">Reference proteome</keyword>
<organism evidence="3 4">
    <name type="scientific">Amycolatopsis pigmentata</name>
    <dbReference type="NCBI Taxonomy" id="450801"/>
    <lineage>
        <taxon>Bacteria</taxon>
        <taxon>Bacillati</taxon>
        <taxon>Actinomycetota</taxon>
        <taxon>Actinomycetes</taxon>
        <taxon>Pseudonocardiales</taxon>
        <taxon>Pseudonocardiaceae</taxon>
        <taxon>Amycolatopsis</taxon>
    </lineage>
</organism>
<name>A0ABW5FPU5_9PSEU</name>
<dbReference type="CDD" id="cd00009">
    <property type="entry name" value="AAA"/>
    <property type="match status" value="1"/>
</dbReference>
<evidence type="ECO:0000313" key="3">
    <source>
        <dbReference type="EMBL" id="MFD2416660.1"/>
    </source>
</evidence>
<dbReference type="InterPro" id="IPR027417">
    <property type="entry name" value="P-loop_NTPase"/>
</dbReference>